<comment type="caution">
    <text evidence="4">The sequence shown here is derived from an EMBL/GenBank/DDBJ whole genome shotgun (WGS) entry which is preliminary data.</text>
</comment>
<dbReference type="SUPFAM" id="SSF141868">
    <property type="entry name" value="EAL domain-like"/>
    <property type="match status" value="1"/>
</dbReference>
<dbReference type="Pfam" id="PF00990">
    <property type="entry name" value="GGDEF"/>
    <property type="match status" value="1"/>
</dbReference>
<proteinExistence type="predicted"/>
<dbReference type="InterPro" id="IPR035919">
    <property type="entry name" value="EAL_sf"/>
</dbReference>
<keyword evidence="1" id="KW-1133">Transmembrane helix</keyword>
<name>A0ABT5WQL6_9SPHN</name>
<feature type="transmembrane region" description="Helical" evidence="1">
    <location>
        <begin position="255"/>
        <end position="274"/>
    </location>
</feature>
<evidence type="ECO:0000259" key="3">
    <source>
        <dbReference type="PROSITE" id="PS50887"/>
    </source>
</evidence>
<evidence type="ECO:0000256" key="1">
    <source>
        <dbReference type="SAM" id="Phobius"/>
    </source>
</evidence>
<keyword evidence="1" id="KW-0472">Membrane</keyword>
<feature type="domain" description="GGDEF" evidence="3">
    <location>
        <begin position="325"/>
        <end position="458"/>
    </location>
</feature>
<dbReference type="SMART" id="SM00267">
    <property type="entry name" value="GGDEF"/>
    <property type="match status" value="1"/>
</dbReference>
<dbReference type="InterPro" id="IPR029787">
    <property type="entry name" value="Nucleotide_cyclase"/>
</dbReference>
<keyword evidence="1" id="KW-0812">Transmembrane</keyword>
<sequence>MTLIAAVSLLIVCAIVGLLLWSAHAVDRISRQHDAAIVALVLDKVERRTAHIQEAATISDESVAKVAQRPLDLDWLDHKLGTWFHGFAAIDEIYLLNPRDEPIYAMRDGRRVAPDAFAAVAATIRPFVARLRRMGPMLPTGQAKDDLTPLSPGVADLAMIRGRPAIVSAKPIIPETAGKAPGPREAAVHVSVIYLDEAVIGAISRRYGLADARYSRQRASHWGEASLPLVGQDGHGIGYVLWRPFAPGWQVTGDVGPVLLIGLLLSVAVIYVLARRLARKTLDLEESRVQAQHLALHDGLTGLPNRALFESRLDDALARCRRDRTLVALLYIDLDRFKQVNDSLGHPAGDLLIREVARRLTTEVRGYDMVARLGGDEFGILIVAPEDREAVERICARVVAELACPFDLAGAQSFIGASIGVAMAPTDGLGQTDLARKADIALYKAKMHGRSRYVFFEPWMDEVVRIRETTHRELRLAITDCDNQLKVLYQPVFSTITGAVTGVEALLRWDHPVNGIISPDEFIGSAEESGLIEVLGAWVLRKAMHDAADWPGLRIAVNVSPVQMRSRAFADSIVALMAETGIAPGRLELEITETVLMGDFADVADALARLRGIGVTVALDDFGTGYSSLSHIRDIAVDRIKIDQSFVNAIDAGQGMALVEAVVALAKANGLQITAEGVETERELEFLTSLGCHEVQGYLLGRPIGAAGITAILGHAARDGAASTAISYRAA</sequence>
<dbReference type="SUPFAM" id="SSF55073">
    <property type="entry name" value="Nucleotide cyclase"/>
    <property type="match status" value="1"/>
</dbReference>
<dbReference type="InterPro" id="IPR000160">
    <property type="entry name" value="GGDEF_dom"/>
</dbReference>
<dbReference type="Pfam" id="PF00563">
    <property type="entry name" value="EAL"/>
    <property type="match status" value="1"/>
</dbReference>
<dbReference type="PANTHER" id="PTHR44757:SF4">
    <property type="entry name" value="DIGUANYLATE CYCLASE DGCE-RELATED"/>
    <property type="match status" value="1"/>
</dbReference>
<gene>
    <name evidence="4" type="ORF">PYV00_11500</name>
</gene>
<organism evidence="4 5">
    <name type="scientific">Novosphingobium album</name>
    <name type="common">ex Liu et al. 2023</name>
    <dbReference type="NCBI Taxonomy" id="3031130"/>
    <lineage>
        <taxon>Bacteria</taxon>
        <taxon>Pseudomonadati</taxon>
        <taxon>Pseudomonadota</taxon>
        <taxon>Alphaproteobacteria</taxon>
        <taxon>Sphingomonadales</taxon>
        <taxon>Sphingomonadaceae</taxon>
        <taxon>Novosphingobium</taxon>
    </lineage>
</organism>
<dbReference type="CDD" id="cd01948">
    <property type="entry name" value="EAL"/>
    <property type="match status" value="1"/>
</dbReference>
<dbReference type="EMBL" id="JARESE010000036">
    <property type="protein sequence ID" value="MDE8652329.1"/>
    <property type="molecule type" value="Genomic_DNA"/>
</dbReference>
<dbReference type="InterPro" id="IPR052155">
    <property type="entry name" value="Biofilm_reg_signaling"/>
</dbReference>
<dbReference type="CDD" id="cd01949">
    <property type="entry name" value="GGDEF"/>
    <property type="match status" value="1"/>
</dbReference>
<dbReference type="Pfam" id="PF05228">
    <property type="entry name" value="CHASE4"/>
    <property type="match status" value="1"/>
</dbReference>
<dbReference type="PROSITE" id="PS50883">
    <property type="entry name" value="EAL"/>
    <property type="match status" value="1"/>
</dbReference>
<protein>
    <submittedName>
        <fullName evidence="4">EAL domain-containing protein</fullName>
    </submittedName>
</protein>
<dbReference type="InterPro" id="IPR043128">
    <property type="entry name" value="Rev_trsase/Diguanyl_cyclase"/>
</dbReference>
<evidence type="ECO:0000313" key="4">
    <source>
        <dbReference type="EMBL" id="MDE8652329.1"/>
    </source>
</evidence>
<dbReference type="Gene3D" id="3.30.70.270">
    <property type="match status" value="1"/>
</dbReference>
<dbReference type="InterPro" id="IPR001633">
    <property type="entry name" value="EAL_dom"/>
</dbReference>
<evidence type="ECO:0000259" key="2">
    <source>
        <dbReference type="PROSITE" id="PS50883"/>
    </source>
</evidence>
<feature type="domain" description="EAL" evidence="2">
    <location>
        <begin position="467"/>
        <end position="717"/>
    </location>
</feature>
<evidence type="ECO:0000313" key="5">
    <source>
        <dbReference type="Proteomes" id="UP001216253"/>
    </source>
</evidence>
<accession>A0ABT5WQL6</accession>
<dbReference type="PANTHER" id="PTHR44757">
    <property type="entry name" value="DIGUANYLATE CYCLASE DGCP"/>
    <property type="match status" value="1"/>
</dbReference>
<dbReference type="SMART" id="SM00052">
    <property type="entry name" value="EAL"/>
    <property type="match status" value="1"/>
</dbReference>
<dbReference type="Proteomes" id="UP001216253">
    <property type="component" value="Unassembled WGS sequence"/>
</dbReference>
<dbReference type="InterPro" id="IPR007892">
    <property type="entry name" value="CHASE4"/>
</dbReference>
<dbReference type="NCBIfam" id="TIGR00254">
    <property type="entry name" value="GGDEF"/>
    <property type="match status" value="1"/>
</dbReference>
<dbReference type="RefSeq" id="WP_275228413.1">
    <property type="nucleotide sequence ID" value="NZ_JARESE010000036.1"/>
</dbReference>
<dbReference type="PROSITE" id="PS50887">
    <property type="entry name" value="GGDEF"/>
    <property type="match status" value="1"/>
</dbReference>
<keyword evidence="5" id="KW-1185">Reference proteome</keyword>
<reference evidence="4 5" key="1">
    <citation type="submission" date="2023-03" db="EMBL/GenBank/DDBJ databases">
        <title>NovoSphingobium album sp. nov. isolated from polycyclic aromatic hydrocarbons- and heavy-metal polluted soil.</title>
        <authorList>
            <person name="Liu Z."/>
            <person name="Wang K."/>
        </authorList>
    </citation>
    <scope>NUCLEOTIDE SEQUENCE [LARGE SCALE GENOMIC DNA]</scope>
    <source>
        <strain evidence="4 5">H3SJ31-1</strain>
    </source>
</reference>
<dbReference type="Gene3D" id="3.20.20.450">
    <property type="entry name" value="EAL domain"/>
    <property type="match status" value="1"/>
</dbReference>